<evidence type="ECO:0000313" key="11">
    <source>
        <dbReference type="EMBL" id="NRQ44627.1"/>
    </source>
</evidence>
<dbReference type="GO" id="GO:0005524">
    <property type="term" value="F:ATP binding"/>
    <property type="evidence" value="ECO:0007669"/>
    <property type="project" value="UniProtKB-KW"/>
</dbReference>
<reference evidence="11 12" key="1">
    <citation type="submission" date="2020-06" db="EMBL/GenBank/DDBJ databases">
        <title>Rheinheimera sp. nov., a marine bacterium isolated from coastal.</title>
        <authorList>
            <person name="Yu Q."/>
            <person name="Qi Y."/>
            <person name="Pu J."/>
        </authorList>
    </citation>
    <scope>NUCLEOTIDE SEQUENCE [LARGE SCALE GENOMIC DNA]</scope>
    <source>
        <strain evidence="11 12">YQF-2</strain>
    </source>
</reference>
<dbReference type="GO" id="GO:0006750">
    <property type="term" value="P:glutathione biosynthetic process"/>
    <property type="evidence" value="ECO:0007669"/>
    <property type="project" value="UniProtKB-UniRule"/>
</dbReference>
<dbReference type="NCBIfam" id="TIGR01434">
    <property type="entry name" value="glu_cys_ligase"/>
    <property type="match status" value="1"/>
</dbReference>
<name>A0A7Y5EK80_9GAMM</name>
<evidence type="ECO:0000256" key="6">
    <source>
        <dbReference type="ARBA" id="ARBA00022840"/>
    </source>
</evidence>
<evidence type="ECO:0000313" key="12">
    <source>
        <dbReference type="Proteomes" id="UP000523161"/>
    </source>
</evidence>
<keyword evidence="5 8" id="KW-0547">Nucleotide-binding</keyword>
<dbReference type="PANTHER" id="PTHR38761">
    <property type="entry name" value="GLUTAMATE--CYSTEINE LIGASE"/>
    <property type="match status" value="1"/>
</dbReference>
<dbReference type="SUPFAM" id="SSF55931">
    <property type="entry name" value="Glutamine synthetase/guanido kinase"/>
    <property type="match status" value="1"/>
</dbReference>
<keyword evidence="4 8" id="KW-0317">Glutathione biosynthesis</keyword>
<evidence type="ECO:0000256" key="9">
    <source>
        <dbReference type="RuleBase" id="RU004391"/>
    </source>
</evidence>
<organism evidence="11 12">
    <name type="scientific">Rheinheimera lutimaris</name>
    <dbReference type="NCBI Taxonomy" id="2740584"/>
    <lineage>
        <taxon>Bacteria</taxon>
        <taxon>Pseudomonadati</taxon>
        <taxon>Pseudomonadota</taxon>
        <taxon>Gammaproteobacteria</taxon>
        <taxon>Chromatiales</taxon>
        <taxon>Chromatiaceae</taxon>
        <taxon>Rheinheimera</taxon>
    </lineage>
</organism>
<evidence type="ECO:0000256" key="7">
    <source>
        <dbReference type="ARBA" id="ARBA00048819"/>
    </source>
</evidence>
<dbReference type="Proteomes" id="UP000523161">
    <property type="component" value="Unassembled WGS sequence"/>
</dbReference>
<comment type="pathway">
    <text evidence="1 8 9">Sulfur metabolism; glutathione biosynthesis; glutathione from L-cysteine and L-glutamate: step 1/2.</text>
</comment>
<evidence type="ECO:0000256" key="8">
    <source>
        <dbReference type="HAMAP-Rule" id="MF_00578"/>
    </source>
</evidence>
<dbReference type="InterPro" id="IPR007370">
    <property type="entry name" value="Glu_cys_ligase"/>
</dbReference>
<dbReference type="InterPro" id="IPR006334">
    <property type="entry name" value="Glut_cys_ligase"/>
</dbReference>
<dbReference type="Gene3D" id="3.30.590.20">
    <property type="match status" value="1"/>
</dbReference>
<evidence type="ECO:0000256" key="3">
    <source>
        <dbReference type="ARBA" id="ARBA00022598"/>
    </source>
</evidence>
<evidence type="ECO:0000256" key="2">
    <source>
        <dbReference type="ARBA" id="ARBA00008772"/>
    </source>
</evidence>
<evidence type="ECO:0000259" key="10">
    <source>
        <dbReference type="Pfam" id="PF04262"/>
    </source>
</evidence>
<protein>
    <recommendedName>
        <fullName evidence="8">Glutamate--cysteine ligase</fullName>
        <ecNumber evidence="8">6.3.2.2</ecNumber>
    </recommendedName>
    <alternativeName>
        <fullName evidence="8">Gamma-ECS</fullName>
        <shortName evidence="8">GCS</shortName>
    </alternativeName>
    <alternativeName>
        <fullName evidence="8">Gamma-glutamylcysteine synthetase</fullName>
    </alternativeName>
</protein>
<dbReference type="EMBL" id="JABSOD010000039">
    <property type="protein sequence ID" value="NRQ44627.1"/>
    <property type="molecule type" value="Genomic_DNA"/>
</dbReference>
<feature type="domain" description="Glutamate--cysteine ligase" evidence="10">
    <location>
        <begin position="10"/>
        <end position="383"/>
    </location>
</feature>
<keyword evidence="6 8" id="KW-0067">ATP-binding</keyword>
<keyword evidence="12" id="KW-1185">Reference proteome</keyword>
<comment type="caution">
    <text evidence="11">The sequence shown here is derived from an EMBL/GenBank/DDBJ whole genome shotgun (WGS) entry which is preliminary data.</text>
</comment>
<proteinExistence type="inferred from homology"/>
<sequence length="534" mass="60308">MGSSLQQRLARLNTAAYQHAVVGIKHGIERETLRVHTDGKLALTPHAAQLGSALTHPLITTDFSESLLEFITPVSDNIDTTLAQLADIHRFTIKNIAGEQFWAASMPCFISNQQQIPFAQYGSSNVGRMKTLYRKGLHNRYGSMMQAISGVHFNFSLPQSFWQQYQQILAQSGDLQEFISAQYLALIRNYKRYVWLIVYLFGASPAMCKSFLEGRSSRYPFQPLGKGSLYLPYATSLRMSDLGYTNSAQSSLNVTYNSLPEYIAGLHAAISMPSEEYRNIGVKVNGEYQQLNANVLQIENEFYSTIRPKRTTESGERPTCALAKRGVEYIEVRALDVNPFSAVGITAEQMHFLDVFLLYCLLQDSPDLSAAEQTVTEQNLKKVVTDGRRSNLEILQHGQPRLMLDWAEELFADMMPVAQHLDAAYGNERYTAALKQFYMSLLDPAQTYSGKFLNQLLAQQQDNGSFILQLSAQYREQLMQEPYQYYTQPQFVAAAEQSLQQQAQIEQQDSIGFEQYIAEYFAEVPACDNKKTAT</sequence>
<keyword evidence="3 8" id="KW-0436">Ligase</keyword>
<evidence type="ECO:0000256" key="4">
    <source>
        <dbReference type="ARBA" id="ARBA00022684"/>
    </source>
</evidence>
<dbReference type="AlphaFoldDB" id="A0A7Y5EK80"/>
<dbReference type="PANTHER" id="PTHR38761:SF1">
    <property type="entry name" value="GLUTAMATE--CYSTEINE LIGASE"/>
    <property type="match status" value="1"/>
</dbReference>
<comment type="catalytic activity">
    <reaction evidence="7 8 9">
        <text>L-cysteine + L-glutamate + ATP = gamma-L-glutamyl-L-cysteine + ADP + phosphate + H(+)</text>
        <dbReference type="Rhea" id="RHEA:13285"/>
        <dbReference type="ChEBI" id="CHEBI:15378"/>
        <dbReference type="ChEBI" id="CHEBI:29985"/>
        <dbReference type="ChEBI" id="CHEBI:30616"/>
        <dbReference type="ChEBI" id="CHEBI:35235"/>
        <dbReference type="ChEBI" id="CHEBI:43474"/>
        <dbReference type="ChEBI" id="CHEBI:58173"/>
        <dbReference type="ChEBI" id="CHEBI:456216"/>
        <dbReference type="EC" id="6.3.2.2"/>
    </reaction>
</comment>
<dbReference type="InterPro" id="IPR014746">
    <property type="entry name" value="Gln_synth/guanido_kin_cat_dom"/>
</dbReference>
<dbReference type="GO" id="GO:0004357">
    <property type="term" value="F:glutamate-cysteine ligase activity"/>
    <property type="evidence" value="ECO:0007669"/>
    <property type="project" value="UniProtKB-UniRule"/>
</dbReference>
<dbReference type="GO" id="GO:0046872">
    <property type="term" value="F:metal ion binding"/>
    <property type="evidence" value="ECO:0007669"/>
    <property type="project" value="TreeGrafter"/>
</dbReference>
<dbReference type="Pfam" id="PF04262">
    <property type="entry name" value="Glu_cys_ligase"/>
    <property type="match status" value="1"/>
</dbReference>
<dbReference type="UniPathway" id="UPA00142">
    <property type="reaction ID" value="UER00209"/>
</dbReference>
<comment type="similarity">
    <text evidence="2 8">Belongs to the glutamate--cysteine ligase type 1 family. Type 1 subfamily.</text>
</comment>
<dbReference type="RefSeq" id="WP_173502835.1">
    <property type="nucleotide sequence ID" value="NZ_JABSOD010000039.1"/>
</dbReference>
<dbReference type="EC" id="6.3.2.2" evidence="8"/>
<evidence type="ECO:0000256" key="5">
    <source>
        <dbReference type="ARBA" id="ARBA00022741"/>
    </source>
</evidence>
<evidence type="ECO:0000256" key="1">
    <source>
        <dbReference type="ARBA" id="ARBA00005006"/>
    </source>
</evidence>
<gene>
    <name evidence="8" type="primary">gshA</name>
    <name evidence="11" type="ORF">HRH59_18980</name>
</gene>
<dbReference type="HAMAP" id="MF_00578">
    <property type="entry name" value="Glu_cys_ligase"/>
    <property type="match status" value="1"/>
</dbReference>
<accession>A0A7Y5EK80</accession>
<dbReference type="GO" id="GO:0005829">
    <property type="term" value="C:cytosol"/>
    <property type="evidence" value="ECO:0007669"/>
    <property type="project" value="TreeGrafter"/>
</dbReference>